<keyword evidence="3" id="KW-1185">Reference proteome</keyword>
<dbReference type="OrthoDB" id="6150503at2759"/>
<keyword evidence="1" id="KW-0175">Coiled coil</keyword>
<evidence type="ECO:0008006" key="4">
    <source>
        <dbReference type="Google" id="ProtNLM"/>
    </source>
</evidence>
<organism evidence="2 3">
    <name type="scientific">Mytilus coruscus</name>
    <name type="common">Sea mussel</name>
    <dbReference type="NCBI Taxonomy" id="42192"/>
    <lineage>
        <taxon>Eukaryota</taxon>
        <taxon>Metazoa</taxon>
        <taxon>Spiralia</taxon>
        <taxon>Lophotrochozoa</taxon>
        <taxon>Mollusca</taxon>
        <taxon>Bivalvia</taxon>
        <taxon>Autobranchia</taxon>
        <taxon>Pteriomorphia</taxon>
        <taxon>Mytilida</taxon>
        <taxon>Mytiloidea</taxon>
        <taxon>Mytilidae</taxon>
        <taxon>Mytilinae</taxon>
        <taxon>Mytilus</taxon>
    </lineage>
</organism>
<evidence type="ECO:0000313" key="3">
    <source>
        <dbReference type="Proteomes" id="UP000507470"/>
    </source>
</evidence>
<dbReference type="Proteomes" id="UP000507470">
    <property type="component" value="Unassembled WGS sequence"/>
</dbReference>
<evidence type="ECO:0000256" key="1">
    <source>
        <dbReference type="SAM" id="Coils"/>
    </source>
</evidence>
<dbReference type="EMBL" id="CACVKT020005969">
    <property type="protein sequence ID" value="CAC5398783.1"/>
    <property type="molecule type" value="Genomic_DNA"/>
</dbReference>
<proteinExistence type="predicted"/>
<evidence type="ECO:0000313" key="2">
    <source>
        <dbReference type="EMBL" id="CAC5398783.1"/>
    </source>
</evidence>
<gene>
    <name evidence="2" type="ORF">MCOR_33123</name>
</gene>
<protein>
    <recommendedName>
        <fullName evidence="4">Reverse transcriptase domain-containing protein</fullName>
    </recommendedName>
</protein>
<reference evidence="2 3" key="1">
    <citation type="submission" date="2020-06" db="EMBL/GenBank/DDBJ databases">
        <authorList>
            <person name="Li R."/>
            <person name="Bekaert M."/>
        </authorList>
    </citation>
    <scope>NUCLEOTIDE SEQUENCE [LARGE SCALE GENOMIC DNA]</scope>
    <source>
        <strain evidence="3">wild</strain>
    </source>
</reference>
<dbReference type="PANTHER" id="PTHR19446">
    <property type="entry name" value="REVERSE TRANSCRIPTASES"/>
    <property type="match status" value="1"/>
</dbReference>
<dbReference type="AlphaFoldDB" id="A0A6J8CQI5"/>
<sequence length="351" mass="41369">MDLDGLTVTSPTKYECKSKQKRDQIPWEVIDDTGEVITDKECVLQKWKTDYQTLFNDQTDSMLYDECHLDRIKKGEISSDPELVDTSCLNAPITRYEVEKAVSRLKLRKAAGIDNIPAEVLKNKTCIDMLQKIINFCFENGVSPLEWKQGIINPIVKPNSTDVRLPLSYRWITLLSVPCKVYCDILNSRFGDWIEDSGVLVDEQCGFRRKRSCLDQIYSLYSIINDHDMYVLEITFYTVDKFDKLYRVDGKVYERRDACLSQPLDQKRILAWEEQIRHKQKNDELQEKITKYEIDKAENERKYQQLIAEKKEKEKEIIEEKCLREEAEKEIYSLQREKSKVLKENKTLMDK</sequence>
<feature type="coiled-coil region" evidence="1">
    <location>
        <begin position="275"/>
        <end position="344"/>
    </location>
</feature>
<name>A0A6J8CQI5_MYTCO</name>
<accession>A0A6J8CQI5</accession>